<dbReference type="GO" id="GO:0045454">
    <property type="term" value="P:cell redox homeostasis"/>
    <property type="evidence" value="ECO:0007669"/>
    <property type="project" value="TreeGrafter"/>
</dbReference>
<evidence type="ECO:0000313" key="7">
    <source>
        <dbReference type="Proteomes" id="UP000504634"/>
    </source>
</evidence>
<dbReference type="InterPro" id="IPR005746">
    <property type="entry name" value="Thioredoxin"/>
</dbReference>
<sequence>MYIQNFPHFSFCNNMSLLRDCSKLFCFIKPMRSIMGVRHYVRSVNMCAIFDVDTAQDFEMRVKRSEKPVIVDFHAGWCAPCKLLAPRLENIVGEKGGEICLAKVDIDEHSELALYYKVGAVPSLLVMQNGKVLNRMEGLQTTDAIRDWINQAVKSRKKIRRVEEDDDEDTEYS</sequence>
<evidence type="ECO:0000256" key="2">
    <source>
        <dbReference type="ARBA" id="ARBA00022448"/>
    </source>
</evidence>
<gene>
    <name evidence="8" type="primary">LOC115630043</name>
</gene>
<dbReference type="SUPFAM" id="SSF52833">
    <property type="entry name" value="Thioredoxin-like"/>
    <property type="match status" value="1"/>
</dbReference>
<accession>A0A6J2U1I0</accession>
<name>A0A6J2U1I0_DROLE</name>
<dbReference type="AlphaFoldDB" id="A0A6J2U1I0"/>
<comment type="similarity">
    <text evidence="1">Belongs to the thioredoxin family.</text>
</comment>
<dbReference type="GO" id="GO:0005739">
    <property type="term" value="C:mitochondrion"/>
    <property type="evidence" value="ECO:0007669"/>
    <property type="project" value="TreeGrafter"/>
</dbReference>
<dbReference type="PANTHER" id="PTHR43601:SF3">
    <property type="entry name" value="THIOREDOXIN, MITOCHONDRIAL"/>
    <property type="match status" value="1"/>
</dbReference>
<dbReference type="GeneID" id="115630043"/>
<dbReference type="Gene3D" id="3.40.30.10">
    <property type="entry name" value="Glutaredoxin"/>
    <property type="match status" value="1"/>
</dbReference>
<keyword evidence="7" id="KW-1185">Reference proteome</keyword>
<dbReference type="InterPro" id="IPR036249">
    <property type="entry name" value="Thioredoxin-like_sf"/>
</dbReference>
<dbReference type="NCBIfam" id="TIGR01068">
    <property type="entry name" value="thioredoxin"/>
    <property type="match status" value="1"/>
</dbReference>
<keyword evidence="5" id="KW-0676">Redox-active center</keyword>
<dbReference type="Proteomes" id="UP000504634">
    <property type="component" value="Unplaced"/>
</dbReference>
<keyword evidence="4" id="KW-1015">Disulfide bond</keyword>
<evidence type="ECO:0000256" key="4">
    <source>
        <dbReference type="ARBA" id="ARBA00023157"/>
    </source>
</evidence>
<dbReference type="RefSeq" id="XP_030382536.1">
    <property type="nucleotide sequence ID" value="XM_030526676.1"/>
</dbReference>
<evidence type="ECO:0000256" key="1">
    <source>
        <dbReference type="ARBA" id="ARBA00008987"/>
    </source>
</evidence>
<dbReference type="GO" id="GO:0015035">
    <property type="term" value="F:protein-disulfide reductase activity"/>
    <property type="evidence" value="ECO:0007669"/>
    <property type="project" value="InterPro"/>
</dbReference>
<dbReference type="FunFam" id="3.40.30.10:FF:000001">
    <property type="entry name" value="Thioredoxin"/>
    <property type="match status" value="1"/>
</dbReference>
<evidence type="ECO:0000259" key="6">
    <source>
        <dbReference type="PROSITE" id="PS51352"/>
    </source>
</evidence>
<dbReference type="PROSITE" id="PS00194">
    <property type="entry name" value="THIOREDOXIN_1"/>
    <property type="match status" value="1"/>
</dbReference>
<keyword evidence="3" id="KW-0249">Electron transport</keyword>
<evidence type="ECO:0000313" key="8">
    <source>
        <dbReference type="RefSeq" id="XP_030382536.1"/>
    </source>
</evidence>
<dbReference type="Pfam" id="PF00085">
    <property type="entry name" value="Thioredoxin"/>
    <property type="match status" value="1"/>
</dbReference>
<dbReference type="OrthoDB" id="19690at2759"/>
<organism evidence="7 8">
    <name type="scientific">Drosophila lebanonensis</name>
    <name type="common">Fruit fly</name>
    <name type="synonym">Scaptodrosophila lebanonensis</name>
    <dbReference type="NCBI Taxonomy" id="7225"/>
    <lineage>
        <taxon>Eukaryota</taxon>
        <taxon>Metazoa</taxon>
        <taxon>Ecdysozoa</taxon>
        <taxon>Arthropoda</taxon>
        <taxon>Hexapoda</taxon>
        <taxon>Insecta</taxon>
        <taxon>Pterygota</taxon>
        <taxon>Neoptera</taxon>
        <taxon>Endopterygota</taxon>
        <taxon>Diptera</taxon>
        <taxon>Brachycera</taxon>
        <taxon>Muscomorpha</taxon>
        <taxon>Ephydroidea</taxon>
        <taxon>Drosophilidae</taxon>
        <taxon>Scaptodrosophila</taxon>
    </lineage>
</organism>
<reference evidence="8" key="1">
    <citation type="submission" date="2025-08" db="UniProtKB">
        <authorList>
            <consortium name="RefSeq"/>
        </authorList>
    </citation>
    <scope>IDENTIFICATION</scope>
    <source>
        <strain evidence="8">11010-0011.00</strain>
        <tissue evidence="8">Whole body</tissue>
    </source>
</reference>
<evidence type="ECO:0000256" key="3">
    <source>
        <dbReference type="ARBA" id="ARBA00022982"/>
    </source>
</evidence>
<dbReference type="CDD" id="cd02947">
    <property type="entry name" value="TRX_family"/>
    <property type="match status" value="1"/>
</dbReference>
<dbReference type="InterPro" id="IPR013766">
    <property type="entry name" value="Thioredoxin_domain"/>
</dbReference>
<protein>
    <submittedName>
        <fullName evidence="8">Thioredoxin, mitochondrial-like</fullName>
    </submittedName>
</protein>
<dbReference type="PROSITE" id="PS51352">
    <property type="entry name" value="THIOREDOXIN_2"/>
    <property type="match status" value="1"/>
</dbReference>
<evidence type="ECO:0000256" key="5">
    <source>
        <dbReference type="ARBA" id="ARBA00023284"/>
    </source>
</evidence>
<keyword evidence="2" id="KW-0813">Transport</keyword>
<dbReference type="PANTHER" id="PTHR43601">
    <property type="entry name" value="THIOREDOXIN, MITOCHONDRIAL"/>
    <property type="match status" value="1"/>
</dbReference>
<dbReference type="InterPro" id="IPR017937">
    <property type="entry name" value="Thioredoxin_CS"/>
</dbReference>
<feature type="domain" description="Thioredoxin" evidence="6">
    <location>
        <begin position="49"/>
        <end position="154"/>
    </location>
</feature>
<proteinExistence type="inferred from homology"/>